<dbReference type="Gene3D" id="3.30.70.330">
    <property type="match status" value="1"/>
</dbReference>
<feature type="compositionally biased region" description="Pro residues" evidence="1">
    <location>
        <begin position="250"/>
        <end position="269"/>
    </location>
</feature>
<feature type="region of interest" description="Disordered" evidence="1">
    <location>
        <begin position="188"/>
        <end position="324"/>
    </location>
</feature>
<dbReference type="AlphaFoldDB" id="A0A167DCW8"/>
<dbReference type="Pfam" id="PF01585">
    <property type="entry name" value="G-patch"/>
    <property type="match status" value="1"/>
</dbReference>
<dbReference type="PANTHER" id="PTHR13288:SF8">
    <property type="entry name" value="SPLICING FACTOR 45"/>
    <property type="match status" value="1"/>
</dbReference>
<feature type="compositionally biased region" description="Basic residues" evidence="1">
    <location>
        <begin position="136"/>
        <end position="145"/>
    </location>
</feature>
<gene>
    <name evidence="3" type="ORF">NOR_05069</name>
</gene>
<dbReference type="InterPro" id="IPR000467">
    <property type="entry name" value="G_patch_dom"/>
</dbReference>
<dbReference type="InterPro" id="IPR012677">
    <property type="entry name" value="Nucleotide-bd_a/b_plait_sf"/>
</dbReference>
<accession>A0A167DCW8</accession>
<feature type="compositionally biased region" description="Polar residues" evidence="1">
    <location>
        <begin position="97"/>
        <end position="106"/>
    </location>
</feature>
<dbReference type="Pfam" id="PF00076">
    <property type="entry name" value="RRM_1"/>
    <property type="match status" value="1"/>
</dbReference>
<feature type="domain" description="G-patch" evidence="2">
    <location>
        <begin position="323"/>
        <end position="374"/>
    </location>
</feature>
<dbReference type="InterPro" id="IPR040052">
    <property type="entry name" value="RBM17"/>
</dbReference>
<evidence type="ECO:0000256" key="1">
    <source>
        <dbReference type="SAM" id="MobiDB-lite"/>
    </source>
</evidence>
<reference evidence="3 4" key="1">
    <citation type="journal article" date="2016" name="Genome Biol. Evol.">
        <title>Divergent and convergent evolution of fungal pathogenicity.</title>
        <authorList>
            <person name="Shang Y."/>
            <person name="Xiao G."/>
            <person name="Zheng P."/>
            <person name="Cen K."/>
            <person name="Zhan S."/>
            <person name="Wang C."/>
        </authorList>
    </citation>
    <scope>NUCLEOTIDE SEQUENCE [LARGE SCALE GENOMIC DNA]</scope>
    <source>
        <strain evidence="3 4">RCEF 4871</strain>
    </source>
</reference>
<evidence type="ECO:0000313" key="3">
    <source>
        <dbReference type="EMBL" id="OAA42220.1"/>
    </source>
</evidence>
<protein>
    <submittedName>
        <fullName evidence="3">G-patch domain containing protein</fullName>
    </submittedName>
</protein>
<dbReference type="GO" id="GO:0045292">
    <property type="term" value="P:mRNA cis splicing, via spliceosome"/>
    <property type="evidence" value="ECO:0007669"/>
    <property type="project" value="InterPro"/>
</dbReference>
<dbReference type="GO" id="GO:0003723">
    <property type="term" value="F:RNA binding"/>
    <property type="evidence" value="ECO:0007669"/>
    <property type="project" value="InterPro"/>
</dbReference>
<dbReference type="InterPro" id="IPR000504">
    <property type="entry name" value="RRM_dom"/>
</dbReference>
<feature type="region of interest" description="Disordered" evidence="1">
    <location>
        <begin position="132"/>
        <end position="160"/>
    </location>
</feature>
<dbReference type="FunFam" id="3.30.70.330:FF:000495">
    <property type="entry name" value="Putative G-patch DNA repair protein (Drt111)"/>
    <property type="match status" value="1"/>
</dbReference>
<name>A0A167DCW8_METRR</name>
<proteinExistence type="predicted"/>
<dbReference type="PROSITE" id="PS50174">
    <property type="entry name" value="G_PATCH"/>
    <property type="match status" value="1"/>
</dbReference>
<dbReference type="STRING" id="1081105.A0A167DCW8"/>
<organism evidence="3 4">
    <name type="scientific">Metarhizium rileyi (strain RCEF 4871)</name>
    <name type="common">Nomuraea rileyi</name>
    <dbReference type="NCBI Taxonomy" id="1649241"/>
    <lineage>
        <taxon>Eukaryota</taxon>
        <taxon>Fungi</taxon>
        <taxon>Dikarya</taxon>
        <taxon>Ascomycota</taxon>
        <taxon>Pezizomycotina</taxon>
        <taxon>Sordariomycetes</taxon>
        <taxon>Hypocreomycetidae</taxon>
        <taxon>Hypocreales</taxon>
        <taxon>Clavicipitaceae</taxon>
        <taxon>Metarhizium</taxon>
    </lineage>
</organism>
<feature type="region of interest" description="Disordered" evidence="1">
    <location>
        <begin position="60"/>
        <end position="117"/>
    </location>
</feature>
<dbReference type="PANTHER" id="PTHR13288">
    <property type="entry name" value="SPLICING FACTOR 45 SPF45"/>
    <property type="match status" value="1"/>
</dbReference>
<dbReference type="InterPro" id="IPR035979">
    <property type="entry name" value="RBD_domain_sf"/>
</dbReference>
<comment type="caution">
    <text evidence="3">The sequence shown here is derived from an EMBL/GenBank/DDBJ whole genome shotgun (WGS) entry which is preliminary data.</text>
</comment>
<dbReference type="GO" id="GO:0071011">
    <property type="term" value="C:precatalytic spliceosome"/>
    <property type="evidence" value="ECO:0007669"/>
    <property type="project" value="TreeGrafter"/>
</dbReference>
<sequence length="491" mass="54031">MAEPPPPPPPSKAPFSLYDNLLDPKDPIPTATISSAPVLYNQAESCVEAKKSLDPALRFQPIRRPAVKQATKPKGASFLKPIPASKPLGTAEPRSESAYSTPTVSAAPQPAKSTLADWAATEEDEWRYGVVEKRQRGGRKKKKKQQQMQAETDWDEIYDPARPTNIDEYMRSDEKIDEVREWKALLYRHRKKPDESDMSDDEEYDSRPVALNQFAPPSSYAFVPPPPESSAAQNKNADDAYVAMSSSTQPLPPPSPPAEIEAPHPPPAPSDLATITRAPVHYTQAGDSNEEDDAYSPPPTLGEMDRDKNGEPEAQQRSSRPGQAGFAHRLMSKYGWTQGTGLGANETGIINPLRVQVEKRRKKADADGGGWAEPAGKGKIIGSKSREAAGKFGAMSDVIVLQNMLENMPDLQAEIADGLGQEIGEECGEKYGRVERLYIDQATRQVFIKFTNQVSALRAVNELDGRVFNGNTIIPRFFDSETFEKGIYNLQ</sequence>
<dbReference type="OMA" id="GPMSEVI"/>
<keyword evidence="4" id="KW-1185">Reference proteome</keyword>
<evidence type="ECO:0000259" key="2">
    <source>
        <dbReference type="PROSITE" id="PS50174"/>
    </source>
</evidence>
<dbReference type="EMBL" id="AZHC01000014">
    <property type="protein sequence ID" value="OAA42220.1"/>
    <property type="molecule type" value="Genomic_DNA"/>
</dbReference>
<dbReference type="SMART" id="SM00443">
    <property type="entry name" value="G_patch"/>
    <property type="match status" value="1"/>
</dbReference>
<evidence type="ECO:0000313" key="4">
    <source>
        <dbReference type="Proteomes" id="UP000243498"/>
    </source>
</evidence>
<dbReference type="SUPFAM" id="SSF54928">
    <property type="entry name" value="RNA-binding domain, RBD"/>
    <property type="match status" value="1"/>
</dbReference>
<dbReference type="Proteomes" id="UP000243498">
    <property type="component" value="Unassembled WGS sequence"/>
</dbReference>
<dbReference type="OrthoDB" id="5411533at2759"/>